<evidence type="ECO:0000256" key="8">
    <source>
        <dbReference type="ARBA" id="ARBA00022643"/>
    </source>
</evidence>
<keyword evidence="13" id="KW-0274">FAD</keyword>
<dbReference type="InterPro" id="IPR002606">
    <property type="entry name" value="Riboflavin_kinase_bac"/>
</dbReference>
<evidence type="ECO:0000256" key="10">
    <source>
        <dbReference type="ARBA" id="ARBA00022695"/>
    </source>
</evidence>
<evidence type="ECO:0000259" key="16">
    <source>
        <dbReference type="SMART" id="SM00904"/>
    </source>
</evidence>
<keyword evidence="7" id="KW-0285">Flavoprotein</keyword>
<evidence type="ECO:0000256" key="2">
    <source>
        <dbReference type="ARBA" id="ARBA00005201"/>
    </source>
</evidence>
<dbReference type="Pfam" id="PF06574">
    <property type="entry name" value="FAD_syn"/>
    <property type="match status" value="1"/>
</dbReference>
<reference evidence="17" key="1">
    <citation type="submission" date="2020-05" db="EMBL/GenBank/DDBJ databases">
        <authorList>
            <person name="Chiriac C."/>
            <person name="Salcher M."/>
            <person name="Ghai R."/>
            <person name="Kavagutti S V."/>
        </authorList>
    </citation>
    <scope>NUCLEOTIDE SEQUENCE</scope>
</reference>
<dbReference type="InterPro" id="IPR015865">
    <property type="entry name" value="Riboflavin_kinase_bac/euk"/>
</dbReference>
<dbReference type="EMBL" id="CAFBPU010000017">
    <property type="protein sequence ID" value="CAB5031473.1"/>
    <property type="molecule type" value="Genomic_DNA"/>
</dbReference>
<dbReference type="Gene3D" id="3.40.50.620">
    <property type="entry name" value="HUPs"/>
    <property type="match status" value="1"/>
</dbReference>
<dbReference type="GO" id="GO:0009231">
    <property type="term" value="P:riboflavin biosynthetic process"/>
    <property type="evidence" value="ECO:0007669"/>
    <property type="project" value="InterPro"/>
</dbReference>
<dbReference type="GO" id="GO:0006747">
    <property type="term" value="P:FAD biosynthetic process"/>
    <property type="evidence" value="ECO:0007669"/>
    <property type="project" value="UniProtKB-UniPathway"/>
</dbReference>
<organism evidence="17">
    <name type="scientific">freshwater metagenome</name>
    <dbReference type="NCBI Taxonomy" id="449393"/>
    <lineage>
        <taxon>unclassified sequences</taxon>
        <taxon>metagenomes</taxon>
        <taxon>ecological metagenomes</taxon>
    </lineage>
</organism>
<keyword evidence="15" id="KW-0511">Multifunctional enzyme</keyword>
<feature type="domain" description="Riboflavin kinase" evidence="16">
    <location>
        <begin position="183"/>
        <end position="313"/>
    </location>
</feature>
<dbReference type="NCBIfam" id="TIGR00083">
    <property type="entry name" value="ribF"/>
    <property type="match status" value="1"/>
</dbReference>
<keyword evidence="10" id="KW-0548">Nucleotidyltransferase</keyword>
<dbReference type="PANTHER" id="PTHR22749">
    <property type="entry name" value="RIBOFLAVIN KINASE/FMN ADENYLYLTRANSFERASE"/>
    <property type="match status" value="1"/>
</dbReference>
<dbReference type="UniPathway" id="UPA00277">
    <property type="reaction ID" value="UER00407"/>
</dbReference>
<dbReference type="EMBL" id="CAFBND010000026">
    <property type="protein sequence ID" value="CAB4938006.1"/>
    <property type="molecule type" value="Genomic_DNA"/>
</dbReference>
<evidence type="ECO:0000256" key="4">
    <source>
        <dbReference type="ARBA" id="ARBA00012105"/>
    </source>
</evidence>
<keyword evidence="14" id="KW-0067">ATP-binding</keyword>
<dbReference type="GO" id="GO:0005524">
    <property type="term" value="F:ATP binding"/>
    <property type="evidence" value="ECO:0007669"/>
    <property type="project" value="UniProtKB-KW"/>
</dbReference>
<proteinExistence type="inferred from homology"/>
<dbReference type="CDD" id="cd02064">
    <property type="entry name" value="FAD_synthetase_N"/>
    <property type="match status" value="1"/>
</dbReference>
<keyword evidence="9" id="KW-0808">Transferase</keyword>
<dbReference type="GO" id="GO:0003919">
    <property type="term" value="F:FMN adenylyltransferase activity"/>
    <property type="evidence" value="ECO:0007669"/>
    <property type="project" value="UniProtKB-EC"/>
</dbReference>
<comment type="similarity">
    <text evidence="3">Belongs to the RibF family.</text>
</comment>
<accession>A0A6J7BZU8</accession>
<dbReference type="NCBIfam" id="NF004160">
    <property type="entry name" value="PRK05627.1-3"/>
    <property type="match status" value="1"/>
</dbReference>
<evidence type="ECO:0000256" key="7">
    <source>
        <dbReference type="ARBA" id="ARBA00022630"/>
    </source>
</evidence>
<comment type="pathway">
    <text evidence="1">Cofactor biosynthesis; FAD biosynthesis; FAD from FMN: step 1/1.</text>
</comment>
<evidence type="ECO:0000256" key="14">
    <source>
        <dbReference type="ARBA" id="ARBA00022840"/>
    </source>
</evidence>
<keyword evidence="8" id="KW-0288">FMN</keyword>
<dbReference type="Gene3D" id="2.40.30.30">
    <property type="entry name" value="Riboflavin kinase-like"/>
    <property type="match status" value="1"/>
</dbReference>
<evidence type="ECO:0000256" key="15">
    <source>
        <dbReference type="ARBA" id="ARBA00023268"/>
    </source>
</evidence>
<dbReference type="InterPro" id="IPR014729">
    <property type="entry name" value="Rossmann-like_a/b/a_fold"/>
</dbReference>
<keyword evidence="11" id="KW-0547">Nucleotide-binding</keyword>
<dbReference type="EC" id="2.7.7.2" evidence="5"/>
<dbReference type="FunFam" id="2.40.30.30:FF:000003">
    <property type="entry name" value="Riboflavin biosynthesis protein"/>
    <property type="match status" value="1"/>
</dbReference>
<dbReference type="EMBL" id="CAFBIZ010000141">
    <property type="protein sequence ID" value="CAB4850880.1"/>
    <property type="molecule type" value="Genomic_DNA"/>
</dbReference>
<keyword evidence="12" id="KW-0418">Kinase</keyword>
<evidence type="ECO:0000256" key="12">
    <source>
        <dbReference type="ARBA" id="ARBA00022777"/>
    </source>
</evidence>
<evidence type="ECO:0000256" key="11">
    <source>
        <dbReference type="ARBA" id="ARBA00022741"/>
    </source>
</evidence>
<evidence type="ECO:0000256" key="5">
    <source>
        <dbReference type="ARBA" id="ARBA00012393"/>
    </source>
</evidence>
<dbReference type="UniPathway" id="UPA00276">
    <property type="reaction ID" value="UER00406"/>
</dbReference>
<dbReference type="SMART" id="SM00904">
    <property type="entry name" value="Flavokinase"/>
    <property type="match status" value="1"/>
</dbReference>
<dbReference type="EC" id="2.7.1.26" evidence="4"/>
<evidence type="ECO:0000313" key="18">
    <source>
        <dbReference type="EMBL" id="CAB4938006.1"/>
    </source>
</evidence>
<dbReference type="InterPro" id="IPR023468">
    <property type="entry name" value="Riboflavin_kinase"/>
</dbReference>
<evidence type="ECO:0000256" key="13">
    <source>
        <dbReference type="ARBA" id="ARBA00022827"/>
    </source>
</evidence>
<evidence type="ECO:0000256" key="1">
    <source>
        <dbReference type="ARBA" id="ARBA00004726"/>
    </source>
</evidence>
<dbReference type="FunFam" id="3.40.50.620:FF:000021">
    <property type="entry name" value="Riboflavin biosynthesis protein"/>
    <property type="match status" value="1"/>
</dbReference>
<dbReference type="Pfam" id="PF01687">
    <property type="entry name" value="Flavokinase"/>
    <property type="match status" value="1"/>
</dbReference>
<dbReference type="InterPro" id="IPR023465">
    <property type="entry name" value="Riboflavin_kinase_dom_sf"/>
</dbReference>
<dbReference type="InterPro" id="IPR015864">
    <property type="entry name" value="FAD_synthase"/>
</dbReference>
<protein>
    <recommendedName>
        <fullName evidence="6">Bifunctional riboflavin kinase/FMN adenylyltransferase</fullName>
        <ecNumber evidence="4">2.7.1.26</ecNumber>
        <ecNumber evidence="5">2.7.7.2</ecNumber>
    </recommendedName>
</protein>
<sequence length="316" mass="33351">MQRWQGLEDVPLDQPRSVVALGIFDGVHRGHRAIVGKAVEHAHAVGAPSVVITFDPHPSDVVRPGTHPALLSTIDQRCHLLAELGVDAVCVLPFTRSLASLTPQAFVDQVIIERFHALAVVVGANFRFGHRAAGDTELLEELGALADFVVDAEPLVAGVGGAWSSTYIRGLVGAGDVASARASLGRSHRVEGTVVHGDARGRELGYPTANLTTTPHSAVPADGVYAASLIVAPYTAHETSYPAAVSIGTNPTFGSRERRVEAYVLDRDDLALYGAHVAIDFVARIRGQATFDGIDALVARMAIDVEETRGILASGI</sequence>
<dbReference type="GO" id="GO:0008531">
    <property type="term" value="F:riboflavin kinase activity"/>
    <property type="evidence" value="ECO:0007669"/>
    <property type="project" value="UniProtKB-EC"/>
</dbReference>
<evidence type="ECO:0000256" key="6">
    <source>
        <dbReference type="ARBA" id="ARBA00018483"/>
    </source>
</evidence>
<dbReference type="SUPFAM" id="SSF52374">
    <property type="entry name" value="Nucleotidylyl transferase"/>
    <property type="match status" value="1"/>
</dbReference>
<dbReference type="PANTHER" id="PTHR22749:SF6">
    <property type="entry name" value="RIBOFLAVIN KINASE"/>
    <property type="match status" value="1"/>
</dbReference>
<gene>
    <name evidence="17" type="ORF">UFOPK3268_01097</name>
    <name evidence="18" type="ORF">UFOPK3752_00865</name>
    <name evidence="19" type="ORF">UFOPK4150_01019</name>
</gene>
<evidence type="ECO:0000256" key="3">
    <source>
        <dbReference type="ARBA" id="ARBA00010214"/>
    </source>
</evidence>
<evidence type="ECO:0000313" key="19">
    <source>
        <dbReference type="EMBL" id="CAB5031473.1"/>
    </source>
</evidence>
<dbReference type="SUPFAM" id="SSF82114">
    <property type="entry name" value="Riboflavin kinase-like"/>
    <property type="match status" value="1"/>
</dbReference>
<comment type="pathway">
    <text evidence="2">Cofactor biosynthesis; FMN biosynthesis; FMN from riboflavin (ATP route): step 1/1.</text>
</comment>
<evidence type="ECO:0000313" key="17">
    <source>
        <dbReference type="EMBL" id="CAB4850880.1"/>
    </source>
</evidence>
<dbReference type="GO" id="GO:0009398">
    <property type="term" value="P:FMN biosynthetic process"/>
    <property type="evidence" value="ECO:0007669"/>
    <property type="project" value="UniProtKB-UniPathway"/>
</dbReference>
<name>A0A6J7BZU8_9ZZZZ</name>
<dbReference type="PIRSF" id="PIRSF004491">
    <property type="entry name" value="FAD_Synth"/>
    <property type="match status" value="1"/>
</dbReference>
<evidence type="ECO:0000256" key="9">
    <source>
        <dbReference type="ARBA" id="ARBA00022679"/>
    </source>
</evidence>
<dbReference type="AlphaFoldDB" id="A0A6J7BZU8"/>